<dbReference type="InterPro" id="IPR051046">
    <property type="entry name" value="MurCDEF_CellWall_CoF430Synth"/>
</dbReference>
<dbReference type="PANTHER" id="PTHR43024">
    <property type="entry name" value="UDP-N-ACETYLMURAMOYL-TRIPEPTIDE--D-ALANYL-D-ALANINE LIGASE"/>
    <property type="match status" value="1"/>
</dbReference>
<proteinExistence type="inferred from homology"/>
<dbReference type="SUPFAM" id="SSF53244">
    <property type="entry name" value="MurD-like peptide ligases, peptide-binding domain"/>
    <property type="match status" value="1"/>
</dbReference>
<protein>
    <recommendedName>
        <fullName evidence="10 11">UDP-N-acetylmuramoyl-tripeptide--D-alanyl-D-alanine ligase</fullName>
        <ecNumber evidence="10 11">6.3.2.10</ecNumber>
    </recommendedName>
    <alternativeName>
        <fullName evidence="10">D-alanyl-D-alanine-adding enzyme</fullName>
    </alternativeName>
</protein>
<dbReference type="EMBL" id="BHZE01000005">
    <property type="protein sequence ID" value="GCD77253.1"/>
    <property type="molecule type" value="Genomic_DNA"/>
</dbReference>
<keyword evidence="9 10" id="KW-0961">Cell wall biogenesis/degradation</keyword>
<dbReference type="GO" id="GO:0005737">
    <property type="term" value="C:cytoplasm"/>
    <property type="evidence" value="ECO:0007669"/>
    <property type="project" value="UniProtKB-SubCell"/>
</dbReference>
<evidence type="ECO:0000256" key="1">
    <source>
        <dbReference type="ARBA" id="ARBA00022490"/>
    </source>
</evidence>
<comment type="subcellular location">
    <subcellularLocation>
        <location evidence="10 11">Cytoplasm</location>
    </subcellularLocation>
</comment>
<dbReference type="SUPFAM" id="SSF63418">
    <property type="entry name" value="MurE/MurF N-terminal domain"/>
    <property type="match status" value="1"/>
</dbReference>
<dbReference type="PANTHER" id="PTHR43024:SF1">
    <property type="entry name" value="UDP-N-ACETYLMURAMOYL-TRIPEPTIDE--D-ALANYL-D-ALANINE LIGASE"/>
    <property type="match status" value="1"/>
</dbReference>
<dbReference type="EC" id="6.3.2.10" evidence="10 11"/>
<comment type="catalytic activity">
    <reaction evidence="10 11">
        <text>D-alanyl-D-alanine + UDP-N-acetyl-alpha-D-muramoyl-L-alanyl-gamma-D-glutamyl-meso-2,6-diaminopimelate + ATP = UDP-N-acetyl-alpha-D-muramoyl-L-alanyl-gamma-D-glutamyl-meso-2,6-diaminopimeloyl-D-alanyl-D-alanine + ADP + phosphate + H(+)</text>
        <dbReference type="Rhea" id="RHEA:28374"/>
        <dbReference type="ChEBI" id="CHEBI:15378"/>
        <dbReference type="ChEBI" id="CHEBI:30616"/>
        <dbReference type="ChEBI" id="CHEBI:43474"/>
        <dbReference type="ChEBI" id="CHEBI:57822"/>
        <dbReference type="ChEBI" id="CHEBI:61386"/>
        <dbReference type="ChEBI" id="CHEBI:83905"/>
        <dbReference type="ChEBI" id="CHEBI:456216"/>
        <dbReference type="EC" id="6.3.2.10"/>
    </reaction>
</comment>
<feature type="domain" description="Mur ligase C-terminal" evidence="13">
    <location>
        <begin position="300"/>
        <end position="413"/>
    </location>
</feature>
<keyword evidence="1 10" id="KW-0963">Cytoplasm</keyword>
<evidence type="ECO:0000256" key="3">
    <source>
        <dbReference type="ARBA" id="ARBA00022618"/>
    </source>
</evidence>
<dbReference type="InterPro" id="IPR013221">
    <property type="entry name" value="Mur_ligase_cen"/>
</dbReference>
<dbReference type="GO" id="GO:0008766">
    <property type="term" value="F:UDP-N-acetylmuramoylalanyl-D-glutamyl-2,6-diaminopimelate-D-alanyl-D-alanine ligase activity"/>
    <property type="evidence" value="ECO:0007669"/>
    <property type="project" value="RHEA"/>
</dbReference>
<feature type="domain" description="Mur ligase N-terminal catalytic" evidence="12">
    <location>
        <begin position="16"/>
        <end position="85"/>
    </location>
</feature>
<keyword evidence="4 10" id="KW-0547">Nucleotide-binding</keyword>
<feature type="binding site" evidence="10">
    <location>
        <begin position="98"/>
        <end position="104"/>
    </location>
    <ligand>
        <name>ATP</name>
        <dbReference type="ChEBI" id="CHEBI:30616"/>
    </ligand>
</feature>
<dbReference type="Gene3D" id="3.40.1390.10">
    <property type="entry name" value="MurE/MurF, N-terminal domain"/>
    <property type="match status" value="1"/>
</dbReference>
<evidence type="ECO:0000313" key="15">
    <source>
        <dbReference type="EMBL" id="GCD77253.1"/>
    </source>
</evidence>
<keyword evidence="3 10" id="KW-0132">Cell division</keyword>
<dbReference type="RefSeq" id="WP_124397314.1">
    <property type="nucleotide sequence ID" value="NZ_BHZE01000005.1"/>
</dbReference>
<dbReference type="InterPro" id="IPR035911">
    <property type="entry name" value="MurE/MurF_N"/>
</dbReference>
<evidence type="ECO:0000256" key="11">
    <source>
        <dbReference type="RuleBase" id="RU004136"/>
    </source>
</evidence>
<dbReference type="GO" id="GO:0009252">
    <property type="term" value="P:peptidoglycan biosynthetic process"/>
    <property type="evidence" value="ECO:0007669"/>
    <property type="project" value="UniProtKB-UniRule"/>
</dbReference>
<keyword evidence="6 10" id="KW-0133">Cell shape</keyword>
<dbReference type="GO" id="GO:0071555">
    <property type="term" value="P:cell wall organization"/>
    <property type="evidence" value="ECO:0007669"/>
    <property type="project" value="UniProtKB-KW"/>
</dbReference>
<evidence type="ECO:0000259" key="12">
    <source>
        <dbReference type="Pfam" id="PF01225"/>
    </source>
</evidence>
<dbReference type="Proteomes" id="UP000286715">
    <property type="component" value="Unassembled WGS sequence"/>
</dbReference>
<dbReference type="InterPro" id="IPR000713">
    <property type="entry name" value="Mur_ligase_N"/>
</dbReference>
<evidence type="ECO:0000256" key="9">
    <source>
        <dbReference type="ARBA" id="ARBA00023316"/>
    </source>
</evidence>
<evidence type="ECO:0000256" key="8">
    <source>
        <dbReference type="ARBA" id="ARBA00023306"/>
    </source>
</evidence>
<dbReference type="InterPro" id="IPR036615">
    <property type="entry name" value="Mur_ligase_C_dom_sf"/>
</dbReference>
<dbReference type="Pfam" id="PF02875">
    <property type="entry name" value="Mur_ligase_C"/>
    <property type="match status" value="1"/>
</dbReference>
<organism evidence="15 16">
    <name type="scientific">Thermaurantimonas aggregans</name>
    <dbReference type="NCBI Taxonomy" id="2173829"/>
    <lineage>
        <taxon>Bacteria</taxon>
        <taxon>Pseudomonadati</taxon>
        <taxon>Bacteroidota</taxon>
        <taxon>Flavobacteriia</taxon>
        <taxon>Flavobacteriales</taxon>
        <taxon>Schleiferiaceae</taxon>
        <taxon>Thermaurantimonas</taxon>
    </lineage>
</organism>
<sequence length="429" mass="47531">MNRVEDIYKAYLQCDSVSFDSRKLSGKSLFVALKGTKTDGNAFVKQALDTGALYAIADDPTLEGTDRVFVVDDALTALQDLARHHRRQLTIPVIGLTGSNGKTTSKELFRSVFATRYNAYATRGNYNNHIGVPVSVLEIKPDHQIAVIEMGANHQKEIEFLCTISMPDYVYITNYGLAHLEGFGGVEGIIKGKSEIYEYARQNGKTALVNIDDAKQVEKSVGISRIITFGTSDRADYQITLNATKPFVSVKFRDHIIESRLSGGYNFSNIAAAIALGAHFGLSIDEIAQGIAAYTPDNNRSQLVNTRKARIICDAYNANPSSMEGAVSNLAEFDGVRVAILGDMYELGDYTDEAHQYIADLCEKLRIEEVYLIGEYFGRVKTDKWKKLSTTEEAVEFFKSYDPNDKTILVKASRSMALERLYPILGIEA</sequence>
<dbReference type="Pfam" id="PF01225">
    <property type="entry name" value="Mur_ligase"/>
    <property type="match status" value="1"/>
</dbReference>
<feature type="domain" description="Mur ligase central" evidence="14">
    <location>
        <begin position="97"/>
        <end position="276"/>
    </location>
</feature>
<dbReference type="AlphaFoldDB" id="A0A401XJT2"/>
<comment type="function">
    <text evidence="10 11">Involved in cell wall formation. Catalyzes the final step in the synthesis of UDP-N-acetylmuramoyl-pentapeptide, the precursor of murein.</text>
</comment>
<keyword evidence="5 10" id="KW-0067">ATP-binding</keyword>
<dbReference type="InterPro" id="IPR004101">
    <property type="entry name" value="Mur_ligase_C"/>
</dbReference>
<keyword evidence="16" id="KW-1185">Reference proteome</keyword>
<evidence type="ECO:0000256" key="6">
    <source>
        <dbReference type="ARBA" id="ARBA00022960"/>
    </source>
</evidence>
<keyword evidence="2 10" id="KW-0436">Ligase</keyword>
<keyword evidence="8 10" id="KW-0131">Cell cycle</keyword>
<dbReference type="GO" id="GO:0005524">
    <property type="term" value="F:ATP binding"/>
    <property type="evidence" value="ECO:0007669"/>
    <property type="project" value="UniProtKB-UniRule"/>
</dbReference>
<evidence type="ECO:0000256" key="7">
    <source>
        <dbReference type="ARBA" id="ARBA00022984"/>
    </source>
</evidence>
<comment type="similarity">
    <text evidence="10">Belongs to the MurCDEF family. MurF subfamily.</text>
</comment>
<comment type="pathway">
    <text evidence="10 11">Cell wall biogenesis; peptidoglycan biosynthesis.</text>
</comment>
<dbReference type="GO" id="GO:0051301">
    <property type="term" value="P:cell division"/>
    <property type="evidence" value="ECO:0007669"/>
    <property type="project" value="UniProtKB-KW"/>
</dbReference>
<comment type="caution">
    <text evidence="15">The sequence shown here is derived from an EMBL/GenBank/DDBJ whole genome shotgun (WGS) entry which is preliminary data.</text>
</comment>
<reference evidence="15 16" key="1">
    <citation type="submission" date="2018-11" db="EMBL/GenBank/DDBJ databases">
        <title>Schleiferia aggregans sp. nov., a moderately thermophilic heterotrophic bacterium isolated from microbial mats at a terrestrial hot spring.</title>
        <authorList>
            <person name="Iino T."/>
            <person name="Ohkuma M."/>
            <person name="Haruta S."/>
        </authorList>
    </citation>
    <scope>NUCLEOTIDE SEQUENCE [LARGE SCALE GENOMIC DNA]</scope>
    <source>
        <strain evidence="15 16">LA</strain>
    </source>
</reference>
<keyword evidence="7 10" id="KW-0573">Peptidoglycan synthesis</keyword>
<dbReference type="Pfam" id="PF08245">
    <property type="entry name" value="Mur_ligase_M"/>
    <property type="match status" value="1"/>
</dbReference>
<dbReference type="GO" id="GO:0047480">
    <property type="term" value="F:UDP-N-acetylmuramoyl-tripeptide-D-alanyl-D-alanine ligase activity"/>
    <property type="evidence" value="ECO:0007669"/>
    <property type="project" value="UniProtKB-UniRule"/>
</dbReference>
<accession>A0A401XJT2</accession>
<evidence type="ECO:0000256" key="2">
    <source>
        <dbReference type="ARBA" id="ARBA00022598"/>
    </source>
</evidence>
<dbReference type="HAMAP" id="MF_02019">
    <property type="entry name" value="MurF"/>
    <property type="match status" value="1"/>
</dbReference>
<dbReference type="Gene3D" id="3.90.190.20">
    <property type="entry name" value="Mur ligase, C-terminal domain"/>
    <property type="match status" value="1"/>
</dbReference>
<name>A0A401XJT2_9FLAO</name>
<evidence type="ECO:0000256" key="5">
    <source>
        <dbReference type="ARBA" id="ARBA00022840"/>
    </source>
</evidence>
<dbReference type="InterPro" id="IPR036565">
    <property type="entry name" value="Mur-like_cat_sf"/>
</dbReference>
<dbReference type="InterPro" id="IPR005863">
    <property type="entry name" value="UDP-N-AcMur_synth"/>
</dbReference>
<evidence type="ECO:0000256" key="10">
    <source>
        <dbReference type="HAMAP-Rule" id="MF_02019"/>
    </source>
</evidence>
<gene>
    <name evidence="10 15" type="primary">murF</name>
    <name evidence="15" type="ORF">JCM31826_07350</name>
</gene>
<dbReference type="GO" id="GO:0008360">
    <property type="term" value="P:regulation of cell shape"/>
    <property type="evidence" value="ECO:0007669"/>
    <property type="project" value="UniProtKB-KW"/>
</dbReference>
<evidence type="ECO:0000313" key="16">
    <source>
        <dbReference type="Proteomes" id="UP000286715"/>
    </source>
</evidence>
<evidence type="ECO:0000256" key="4">
    <source>
        <dbReference type="ARBA" id="ARBA00022741"/>
    </source>
</evidence>
<dbReference type="Gene3D" id="3.40.1190.10">
    <property type="entry name" value="Mur-like, catalytic domain"/>
    <property type="match status" value="1"/>
</dbReference>
<dbReference type="OrthoDB" id="9801978at2"/>
<evidence type="ECO:0000259" key="14">
    <source>
        <dbReference type="Pfam" id="PF08245"/>
    </source>
</evidence>
<evidence type="ECO:0000259" key="13">
    <source>
        <dbReference type="Pfam" id="PF02875"/>
    </source>
</evidence>
<dbReference type="NCBIfam" id="TIGR01143">
    <property type="entry name" value="murF"/>
    <property type="match status" value="1"/>
</dbReference>
<dbReference type="SUPFAM" id="SSF53623">
    <property type="entry name" value="MurD-like peptide ligases, catalytic domain"/>
    <property type="match status" value="1"/>
</dbReference>
<dbReference type="UniPathway" id="UPA00219"/>